<feature type="region of interest" description="Disordered" evidence="2">
    <location>
        <begin position="497"/>
        <end position="525"/>
    </location>
</feature>
<feature type="compositionally biased region" description="Acidic residues" evidence="2">
    <location>
        <begin position="892"/>
        <end position="908"/>
    </location>
</feature>
<feature type="region of interest" description="Disordered" evidence="2">
    <location>
        <begin position="698"/>
        <end position="718"/>
    </location>
</feature>
<dbReference type="InterPro" id="IPR040155">
    <property type="entry name" value="CEBPZ/Mak21-like"/>
</dbReference>
<feature type="compositionally biased region" description="Acidic residues" evidence="2">
    <location>
        <begin position="937"/>
        <end position="972"/>
    </location>
</feature>
<dbReference type="PANTHER" id="PTHR12048:SF0">
    <property type="entry name" value="CCAAT_ENHANCER-BINDING PROTEIN ZETA"/>
    <property type="match status" value="1"/>
</dbReference>
<feature type="compositionally biased region" description="Basic and acidic residues" evidence="2">
    <location>
        <begin position="112"/>
        <end position="129"/>
    </location>
</feature>
<protein>
    <submittedName>
        <fullName evidence="4">RNA-binding ribosome biosynthesis protein mak21</fullName>
    </submittedName>
</protein>
<feature type="domain" description="CCAAT-binding factor" evidence="3">
    <location>
        <begin position="576"/>
        <end position="752"/>
    </location>
</feature>
<feature type="compositionally biased region" description="Acidic residues" evidence="2">
    <location>
        <begin position="861"/>
        <end position="878"/>
    </location>
</feature>
<feature type="region of interest" description="Disordered" evidence="2">
    <location>
        <begin position="81"/>
        <end position="158"/>
    </location>
</feature>
<keyword evidence="5" id="KW-1185">Reference proteome</keyword>
<feature type="region of interest" description="Disordered" evidence="2">
    <location>
        <begin position="849"/>
        <end position="1019"/>
    </location>
</feature>
<feature type="compositionally biased region" description="Basic and acidic residues" evidence="2">
    <location>
        <begin position="16"/>
        <end position="25"/>
    </location>
</feature>
<proteinExistence type="inferred from homology"/>
<evidence type="ECO:0000313" key="4">
    <source>
        <dbReference type="EMBL" id="WFD16522.1"/>
    </source>
</evidence>
<dbReference type="InterPro" id="IPR005612">
    <property type="entry name" value="CCAAT-binding_factor"/>
</dbReference>
<feature type="compositionally biased region" description="Acidic residues" evidence="2">
    <location>
        <begin position="917"/>
        <end position="930"/>
    </location>
</feature>
<sequence>MPRDFRPKGQSSSSRKRSDGHEKPKMNLADDDQNVPDDVLRDQVAAMGGTDEDLDLIQGKARGPVTKLTDAELSSEVMAFMAKENMPTQPKPGKVANVPAKPEPSKRMGSTKNKEAQEAPKPPRKENKQQHSTKSMRQEIPKPSNSNKHVVFDGDDATPKAVKPASLRLLIEPVSDWLHISRPEIHGGKVPSEVSNDLIMTLHDLGKQVMQSENDIYDRLASGEGGRNVILGSMNFSDLQFARTLLMSSKASTLSDRISAVTLLLQSSPVHNLKALELLMNMSGKPSREESSRATRALADWFASGGGLGTDKLHYFRDQPALPQAAAAYKNGVSDELKTCLCLWAFEDHLKRTYFAFVQLLERQTHDTLVFMRRQAVTQVYVLLRDKSEQEHNLLRLLTNKLGDPDRSVASKASTHLMELLQVHPAMKPIVLREVSEAVLRSQQPSAGQHAKGNQHATYYGVLTLNQTLFVENDAPLANDIFTVYFQLFDVCLREEEEQPDAESEPARDKKRWRDRQKATPASQNKAASDVYNRLLAGILTGIRRVFPFTTLSTDALDRHLDTLFRITHTHSFNIAIQALQLIFQVAIGTSLNGEAARGFSPHVADRYYRILYDSLLDSRLATTSKQAMYLNLVYKSIKADADPERVKALVKRLCQILNVQEPPFIVGALVLMGELLKAKPGLRAMLTEAEEEGVEHFEDVDDEAPSKPAHTPIVSSYDGRKRDPRFAHAGDTALWDLLTLKDHYHPSVRLNAMQLLQGEKVTSDADLTLNTLMHFLDRFVFKNPKKRSGVKGSSIMQPSLGDAQGDVLVRRTDAPLSYVNTAAFWSQKPENIPADQQFFHQYFQTKLKRSHVPEKPQEQPAEEEASEPATDDEEEDEIWKAMKSSMPSHEEGDDVDQDDEEEDDEELLAQLKADAELDGSEQDEVDDDGHESASFSDDEDGDEDDGMFLEDEEDLVPFTNFEDEEEAEEDAPAAGTKRSADEADGDATRSSRRKRRAMPAFASAEDYAHMLDSDDEGN</sequence>
<gene>
    <name evidence="4" type="primary">MAK21</name>
    <name evidence="4" type="ORF">MARU1_002560</name>
</gene>
<dbReference type="SUPFAM" id="SSF48371">
    <property type="entry name" value="ARM repeat"/>
    <property type="match status" value="1"/>
</dbReference>
<evidence type="ECO:0000259" key="3">
    <source>
        <dbReference type="Pfam" id="PF03914"/>
    </source>
</evidence>
<organism evidence="4 5">
    <name type="scientific">Malassezia arunalokei</name>
    <dbReference type="NCBI Taxonomy" id="1514897"/>
    <lineage>
        <taxon>Eukaryota</taxon>
        <taxon>Fungi</taxon>
        <taxon>Dikarya</taxon>
        <taxon>Basidiomycota</taxon>
        <taxon>Ustilaginomycotina</taxon>
        <taxon>Malasseziomycetes</taxon>
        <taxon>Malasseziales</taxon>
        <taxon>Malasseziaceae</taxon>
        <taxon>Malassezia</taxon>
    </lineage>
</organism>
<comment type="similarity">
    <text evidence="1">Belongs to the CBF/MAK21 family.</text>
</comment>
<evidence type="ECO:0000256" key="1">
    <source>
        <dbReference type="ARBA" id="ARBA00007797"/>
    </source>
</evidence>
<reference evidence="4 5" key="1">
    <citation type="submission" date="2023-03" db="EMBL/GenBank/DDBJ databases">
        <title>Mating type loci evolution in Malassezia.</title>
        <authorList>
            <person name="Coelho M.A."/>
        </authorList>
    </citation>
    <scope>NUCLEOTIDE SEQUENCE [LARGE SCALE GENOMIC DNA]</scope>
    <source>
        <strain evidence="4 5">CBS 13387</strain>
    </source>
</reference>
<name>A0AAJ6CMG2_9BASI</name>
<dbReference type="GO" id="GO:0005634">
    <property type="term" value="C:nucleus"/>
    <property type="evidence" value="ECO:0007669"/>
    <property type="project" value="TreeGrafter"/>
</dbReference>
<dbReference type="InterPro" id="IPR016024">
    <property type="entry name" value="ARM-type_fold"/>
</dbReference>
<dbReference type="Proteomes" id="UP001217582">
    <property type="component" value="Chromosome 5"/>
</dbReference>
<dbReference type="PANTHER" id="PTHR12048">
    <property type="entry name" value="CCAAT-BINDING FACTOR-RELATED"/>
    <property type="match status" value="1"/>
</dbReference>
<dbReference type="AlphaFoldDB" id="A0AAJ6CMG2"/>
<feature type="region of interest" description="Disordered" evidence="2">
    <location>
        <begin position="1"/>
        <end position="67"/>
    </location>
</feature>
<feature type="compositionally biased region" description="Basic and acidic residues" evidence="2">
    <location>
        <begin position="979"/>
        <end position="990"/>
    </location>
</feature>
<dbReference type="EMBL" id="CP119920">
    <property type="protein sequence ID" value="WFD16522.1"/>
    <property type="molecule type" value="Genomic_DNA"/>
</dbReference>
<evidence type="ECO:0000256" key="2">
    <source>
        <dbReference type="SAM" id="MobiDB-lite"/>
    </source>
</evidence>
<dbReference type="Pfam" id="PF03914">
    <property type="entry name" value="CBF"/>
    <property type="match status" value="1"/>
</dbReference>
<evidence type="ECO:0000313" key="5">
    <source>
        <dbReference type="Proteomes" id="UP001217582"/>
    </source>
</evidence>
<accession>A0AAJ6CMG2</accession>